<comment type="caution">
    <text evidence="1">The sequence shown here is derived from an EMBL/GenBank/DDBJ whole genome shotgun (WGS) entry which is preliminary data.</text>
</comment>
<organism evidence="1 2">
    <name type="scientific">Coprinellus micaceus</name>
    <name type="common">Glistening ink-cap mushroom</name>
    <name type="synonym">Coprinus micaceus</name>
    <dbReference type="NCBI Taxonomy" id="71717"/>
    <lineage>
        <taxon>Eukaryota</taxon>
        <taxon>Fungi</taxon>
        <taxon>Dikarya</taxon>
        <taxon>Basidiomycota</taxon>
        <taxon>Agaricomycotina</taxon>
        <taxon>Agaricomycetes</taxon>
        <taxon>Agaricomycetidae</taxon>
        <taxon>Agaricales</taxon>
        <taxon>Agaricineae</taxon>
        <taxon>Psathyrellaceae</taxon>
        <taxon>Coprinellus</taxon>
    </lineage>
</organism>
<protein>
    <submittedName>
        <fullName evidence="1">Uncharacterized protein</fullName>
    </submittedName>
</protein>
<evidence type="ECO:0000313" key="2">
    <source>
        <dbReference type="Proteomes" id="UP000298030"/>
    </source>
</evidence>
<proteinExistence type="predicted"/>
<sequence length="75" mass="8899">RVQRWREEVQLIKEEMCRVVVYLHWKAGWWEGQGIRRSDDIDVDVAHGLEAYSAKQASYCRRLAADCLTHWLPTL</sequence>
<dbReference type="Proteomes" id="UP000298030">
    <property type="component" value="Unassembled WGS sequence"/>
</dbReference>
<feature type="non-terminal residue" evidence="1">
    <location>
        <position position="75"/>
    </location>
</feature>
<dbReference type="OrthoDB" id="2804062at2759"/>
<dbReference type="STRING" id="71717.A0A4Y7SII4"/>
<gene>
    <name evidence="1" type="ORF">FA13DRAFT_1582307</name>
</gene>
<feature type="non-terminal residue" evidence="1">
    <location>
        <position position="1"/>
    </location>
</feature>
<accession>A0A4Y7SII4</accession>
<dbReference type="EMBL" id="QPFP01000104">
    <property type="protein sequence ID" value="TEB21686.1"/>
    <property type="molecule type" value="Genomic_DNA"/>
</dbReference>
<name>A0A4Y7SII4_COPMI</name>
<evidence type="ECO:0000313" key="1">
    <source>
        <dbReference type="EMBL" id="TEB21686.1"/>
    </source>
</evidence>
<dbReference type="AlphaFoldDB" id="A0A4Y7SII4"/>
<keyword evidence="2" id="KW-1185">Reference proteome</keyword>
<reference evidence="1 2" key="1">
    <citation type="journal article" date="2019" name="Nat. Ecol. Evol.">
        <title>Megaphylogeny resolves global patterns of mushroom evolution.</title>
        <authorList>
            <person name="Varga T."/>
            <person name="Krizsan K."/>
            <person name="Foldi C."/>
            <person name="Dima B."/>
            <person name="Sanchez-Garcia M."/>
            <person name="Sanchez-Ramirez S."/>
            <person name="Szollosi G.J."/>
            <person name="Szarkandi J.G."/>
            <person name="Papp V."/>
            <person name="Albert L."/>
            <person name="Andreopoulos W."/>
            <person name="Angelini C."/>
            <person name="Antonin V."/>
            <person name="Barry K.W."/>
            <person name="Bougher N.L."/>
            <person name="Buchanan P."/>
            <person name="Buyck B."/>
            <person name="Bense V."/>
            <person name="Catcheside P."/>
            <person name="Chovatia M."/>
            <person name="Cooper J."/>
            <person name="Damon W."/>
            <person name="Desjardin D."/>
            <person name="Finy P."/>
            <person name="Geml J."/>
            <person name="Haridas S."/>
            <person name="Hughes K."/>
            <person name="Justo A."/>
            <person name="Karasinski D."/>
            <person name="Kautmanova I."/>
            <person name="Kiss B."/>
            <person name="Kocsube S."/>
            <person name="Kotiranta H."/>
            <person name="LaButti K.M."/>
            <person name="Lechner B.E."/>
            <person name="Liimatainen K."/>
            <person name="Lipzen A."/>
            <person name="Lukacs Z."/>
            <person name="Mihaltcheva S."/>
            <person name="Morgado L.N."/>
            <person name="Niskanen T."/>
            <person name="Noordeloos M.E."/>
            <person name="Ohm R.A."/>
            <person name="Ortiz-Santana B."/>
            <person name="Ovrebo C."/>
            <person name="Racz N."/>
            <person name="Riley R."/>
            <person name="Savchenko A."/>
            <person name="Shiryaev A."/>
            <person name="Soop K."/>
            <person name="Spirin V."/>
            <person name="Szebenyi C."/>
            <person name="Tomsovsky M."/>
            <person name="Tulloss R.E."/>
            <person name="Uehling J."/>
            <person name="Grigoriev I.V."/>
            <person name="Vagvolgyi C."/>
            <person name="Papp T."/>
            <person name="Martin F.M."/>
            <person name="Miettinen O."/>
            <person name="Hibbett D.S."/>
            <person name="Nagy L.G."/>
        </authorList>
    </citation>
    <scope>NUCLEOTIDE SEQUENCE [LARGE SCALE GENOMIC DNA]</scope>
    <source>
        <strain evidence="1 2">FP101781</strain>
    </source>
</reference>